<name>A0A1R4I057_9GAMM</name>
<comment type="subcellular location">
    <subcellularLocation>
        <location evidence="1">Cell membrane</location>
        <topology evidence="1">Multi-pass membrane protein</topology>
    </subcellularLocation>
</comment>
<evidence type="ECO:0000256" key="1">
    <source>
        <dbReference type="ARBA" id="ARBA00004651"/>
    </source>
</evidence>
<dbReference type="EMBL" id="FUKM01000033">
    <property type="protein sequence ID" value="SJN12783.1"/>
    <property type="molecule type" value="Genomic_DNA"/>
</dbReference>
<dbReference type="InterPro" id="IPR037294">
    <property type="entry name" value="ABC_BtuC-like"/>
</dbReference>
<dbReference type="GO" id="GO:0005886">
    <property type="term" value="C:plasma membrane"/>
    <property type="evidence" value="ECO:0007669"/>
    <property type="project" value="UniProtKB-SubCell"/>
</dbReference>
<comment type="caution">
    <text evidence="9">The sequence shown here is derived from an EMBL/GenBank/DDBJ whole genome shotgun (WGS) entry which is preliminary data.</text>
</comment>
<feature type="transmembrane region" description="Helical" evidence="8">
    <location>
        <begin position="118"/>
        <end position="139"/>
    </location>
</feature>
<organism evidence="9 10">
    <name type="scientific">Halomonas citrativorans</name>
    <dbReference type="NCBI Taxonomy" id="2742612"/>
    <lineage>
        <taxon>Bacteria</taxon>
        <taxon>Pseudomonadati</taxon>
        <taxon>Pseudomonadota</taxon>
        <taxon>Gammaproteobacteria</taxon>
        <taxon>Oceanospirillales</taxon>
        <taxon>Halomonadaceae</taxon>
        <taxon>Halomonas</taxon>
    </lineage>
</organism>
<feature type="transmembrane region" description="Helical" evidence="8">
    <location>
        <begin position="239"/>
        <end position="266"/>
    </location>
</feature>
<evidence type="ECO:0000256" key="4">
    <source>
        <dbReference type="ARBA" id="ARBA00022475"/>
    </source>
</evidence>
<dbReference type="FunFam" id="1.10.3470.10:FF:000001">
    <property type="entry name" value="Vitamin B12 ABC transporter permease BtuC"/>
    <property type="match status" value="1"/>
</dbReference>
<evidence type="ECO:0000313" key="9">
    <source>
        <dbReference type="EMBL" id="SJN12783.1"/>
    </source>
</evidence>
<dbReference type="InterPro" id="IPR000522">
    <property type="entry name" value="ABC_transptr_permease_BtuC"/>
</dbReference>
<keyword evidence="3" id="KW-0813">Transport</keyword>
<keyword evidence="6 8" id="KW-1133">Transmembrane helix</keyword>
<feature type="transmembrane region" description="Helical" evidence="8">
    <location>
        <begin position="278"/>
        <end position="296"/>
    </location>
</feature>
<dbReference type="OrthoDB" id="9055647at2"/>
<reference evidence="9 10" key="1">
    <citation type="submission" date="2017-02" db="EMBL/GenBank/DDBJ databases">
        <authorList>
            <person name="Dridi B."/>
        </authorList>
    </citation>
    <scope>NUCLEOTIDE SEQUENCE [LARGE SCALE GENOMIC DNA]</scope>
    <source>
        <strain evidence="9 10">JB380</strain>
    </source>
</reference>
<feature type="transmembrane region" description="Helical" evidence="8">
    <location>
        <begin position="193"/>
        <end position="214"/>
    </location>
</feature>
<evidence type="ECO:0000256" key="7">
    <source>
        <dbReference type="ARBA" id="ARBA00023136"/>
    </source>
</evidence>
<feature type="transmembrane region" description="Helical" evidence="8">
    <location>
        <begin position="151"/>
        <end position="173"/>
    </location>
</feature>
<protein>
    <submittedName>
        <fullName evidence="9">ABC-type Fe3+-siderophore transport system, permease component</fullName>
    </submittedName>
</protein>
<dbReference type="RefSeq" id="WP_087108204.1">
    <property type="nucleotide sequence ID" value="NZ_FUKM01000033.1"/>
</dbReference>
<dbReference type="Gene3D" id="1.10.3470.10">
    <property type="entry name" value="ABC transporter involved in vitamin B12 uptake, BtuC"/>
    <property type="match status" value="1"/>
</dbReference>
<keyword evidence="7 8" id="KW-0472">Membrane</keyword>
<feature type="transmembrane region" description="Helical" evidence="8">
    <location>
        <begin position="308"/>
        <end position="327"/>
    </location>
</feature>
<dbReference type="SUPFAM" id="SSF81345">
    <property type="entry name" value="ABC transporter involved in vitamin B12 uptake, BtuC"/>
    <property type="match status" value="1"/>
</dbReference>
<proteinExistence type="inferred from homology"/>
<evidence type="ECO:0000313" key="10">
    <source>
        <dbReference type="Proteomes" id="UP000196331"/>
    </source>
</evidence>
<dbReference type="Pfam" id="PF01032">
    <property type="entry name" value="FecCD"/>
    <property type="match status" value="1"/>
</dbReference>
<keyword evidence="4" id="KW-1003">Cell membrane</keyword>
<dbReference type="GO" id="GO:0022857">
    <property type="term" value="F:transmembrane transporter activity"/>
    <property type="evidence" value="ECO:0007669"/>
    <property type="project" value="InterPro"/>
</dbReference>
<keyword evidence="5 8" id="KW-0812">Transmembrane</keyword>
<feature type="transmembrane region" description="Helical" evidence="8">
    <location>
        <begin position="88"/>
        <end position="112"/>
    </location>
</feature>
<evidence type="ECO:0000256" key="8">
    <source>
        <dbReference type="SAM" id="Phobius"/>
    </source>
</evidence>
<evidence type="ECO:0000256" key="3">
    <source>
        <dbReference type="ARBA" id="ARBA00022448"/>
    </source>
</evidence>
<dbReference type="PANTHER" id="PTHR30472:SF1">
    <property type="entry name" value="FE(3+) DICITRATE TRANSPORT SYSTEM PERMEASE PROTEIN FECC-RELATED"/>
    <property type="match status" value="1"/>
</dbReference>
<comment type="similarity">
    <text evidence="2">Belongs to the binding-protein-dependent transport system permease family. FecCD subfamily.</text>
</comment>
<dbReference type="CDD" id="cd06550">
    <property type="entry name" value="TM_ABC_iron-siderophores_like"/>
    <property type="match status" value="1"/>
</dbReference>
<evidence type="ECO:0000256" key="5">
    <source>
        <dbReference type="ARBA" id="ARBA00022692"/>
    </source>
</evidence>
<evidence type="ECO:0000256" key="6">
    <source>
        <dbReference type="ARBA" id="ARBA00022989"/>
    </source>
</evidence>
<gene>
    <name evidence="9" type="ORF">CZ787_08870</name>
</gene>
<dbReference type="AlphaFoldDB" id="A0A1R4I057"/>
<dbReference type="Proteomes" id="UP000196331">
    <property type="component" value="Unassembled WGS sequence"/>
</dbReference>
<sequence length="334" mass="34830">MLITHSAKGWGMLTSAALMLVAFWLSLAIGQIEMEWSAVFNALTAYQPGNIDHLIVRTERFSRTVIAALVGASLAVAGALMQTLTRNALAAPSVLGINAGAMLLLVVASTWWGLKSPFALVWVAFLGAGGAAFLVYLLGRSPGRGLSSVRVVLAGVAMTALFVSLAQGVLIAHQDQFESLLFWLAGSVAGRELSAVTPLLPLFGAALLLCALLCRSLNLLALDDDVATGLGQRTGTIKLLTGSAVIVLAGGAVAIAGMIGFVGLIVPHMVRGIFGRDHHWVLPGCALLGASLLMLADTGARVLMPPQEVPVGIMTALLGTPFFLYLARRRSLGL</sequence>
<evidence type="ECO:0000256" key="2">
    <source>
        <dbReference type="ARBA" id="ARBA00007935"/>
    </source>
</evidence>
<accession>A0A1R4I057</accession>
<dbReference type="GO" id="GO:0033214">
    <property type="term" value="P:siderophore-iron import into cell"/>
    <property type="evidence" value="ECO:0007669"/>
    <property type="project" value="TreeGrafter"/>
</dbReference>
<dbReference type="PANTHER" id="PTHR30472">
    <property type="entry name" value="FERRIC ENTEROBACTIN TRANSPORT SYSTEM PERMEASE PROTEIN"/>
    <property type="match status" value="1"/>
</dbReference>
<feature type="transmembrane region" description="Helical" evidence="8">
    <location>
        <begin position="61"/>
        <end position="81"/>
    </location>
</feature>